<dbReference type="HOGENOM" id="CLU_3277323_0_0_11"/>
<dbReference type="EMBL" id="LK022848">
    <property type="protein sequence ID" value="CDR05415.1"/>
    <property type="molecule type" value="Genomic_DNA"/>
</dbReference>
<gene>
    <name evidence="1" type="ORF">SIRAN2369</name>
</gene>
<protein>
    <submittedName>
        <fullName evidence="1">Uncharacterized protein</fullName>
    </submittedName>
</protein>
<sequence>MLRCITVVIHNAGHENTALLYRWQMRCTAGNDHDGSCDADL</sequence>
<accession>A0A060ZH98</accession>
<evidence type="ECO:0000313" key="1">
    <source>
        <dbReference type="EMBL" id="CDR05415.1"/>
    </source>
</evidence>
<dbReference type="AlphaFoldDB" id="A0A060ZH98"/>
<name>A0A060ZH98_9ACTN</name>
<proteinExistence type="predicted"/>
<organism evidence="1">
    <name type="scientific">Streptomyces iranensis</name>
    <dbReference type="NCBI Taxonomy" id="576784"/>
    <lineage>
        <taxon>Bacteria</taxon>
        <taxon>Bacillati</taxon>
        <taxon>Actinomycetota</taxon>
        <taxon>Actinomycetes</taxon>
        <taxon>Kitasatosporales</taxon>
        <taxon>Streptomycetaceae</taxon>
        <taxon>Streptomyces</taxon>
        <taxon>Streptomyces violaceusniger group</taxon>
    </lineage>
</organism>
<reference evidence="1" key="1">
    <citation type="submission" date="2014-05" db="EMBL/GenBank/DDBJ databases">
        <authorList>
            <person name="Horn Fabian"/>
        </authorList>
    </citation>
    <scope>NUCLEOTIDE SEQUENCE</scope>
</reference>
<dbReference type="PATRIC" id="fig|576784.4.peg.2298"/>